<name>A0AAV5J683_9ROSI</name>
<feature type="region of interest" description="Disordered" evidence="1">
    <location>
        <begin position="1"/>
        <end position="27"/>
    </location>
</feature>
<reference evidence="2 3" key="1">
    <citation type="journal article" date="2021" name="Commun. Biol.">
        <title>The genome of Shorea leprosula (Dipterocarpaceae) highlights the ecological relevance of drought in aseasonal tropical rainforests.</title>
        <authorList>
            <person name="Ng K.K.S."/>
            <person name="Kobayashi M.J."/>
            <person name="Fawcett J.A."/>
            <person name="Hatakeyama M."/>
            <person name="Paape T."/>
            <person name="Ng C.H."/>
            <person name="Ang C.C."/>
            <person name="Tnah L.H."/>
            <person name="Lee C.T."/>
            <person name="Nishiyama T."/>
            <person name="Sese J."/>
            <person name="O'Brien M.J."/>
            <person name="Copetti D."/>
            <person name="Mohd Noor M.I."/>
            <person name="Ong R.C."/>
            <person name="Putra M."/>
            <person name="Sireger I.Z."/>
            <person name="Indrioko S."/>
            <person name="Kosugi Y."/>
            <person name="Izuno A."/>
            <person name="Isagi Y."/>
            <person name="Lee S.L."/>
            <person name="Shimizu K.K."/>
        </authorList>
    </citation>
    <scope>NUCLEOTIDE SEQUENCE [LARGE SCALE GENOMIC DNA]</scope>
    <source>
        <strain evidence="2">214</strain>
    </source>
</reference>
<dbReference type="EMBL" id="BPVZ01000024">
    <property type="protein sequence ID" value="GKV05908.1"/>
    <property type="molecule type" value="Genomic_DNA"/>
</dbReference>
<dbReference type="Proteomes" id="UP001054252">
    <property type="component" value="Unassembled WGS sequence"/>
</dbReference>
<protein>
    <submittedName>
        <fullName evidence="2">Uncharacterized protein</fullName>
    </submittedName>
</protein>
<dbReference type="AlphaFoldDB" id="A0AAV5J683"/>
<sequence>MIAGSGWRASNVGSAQQAARAGSVLQQGRRGMMARACRGLIAQDLGVEERSGRRS</sequence>
<keyword evidence="3" id="KW-1185">Reference proteome</keyword>
<proteinExistence type="predicted"/>
<evidence type="ECO:0000313" key="2">
    <source>
        <dbReference type="EMBL" id="GKV05908.1"/>
    </source>
</evidence>
<accession>A0AAV5J683</accession>
<organism evidence="2 3">
    <name type="scientific">Rubroshorea leprosula</name>
    <dbReference type="NCBI Taxonomy" id="152421"/>
    <lineage>
        <taxon>Eukaryota</taxon>
        <taxon>Viridiplantae</taxon>
        <taxon>Streptophyta</taxon>
        <taxon>Embryophyta</taxon>
        <taxon>Tracheophyta</taxon>
        <taxon>Spermatophyta</taxon>
        <taxon>Magnoliopsida</taxon>
        <taxon>eudicotyledons</taxon>
        <taxon>Gunneridae</taxon>
        <taxon>Pentapetalae</taxon>
        <taxon>rosids</taxon>
        <taxon>malvids</taxon>
        <taxon>Malvales</taxon>
        <taxon>Dipterocarpaceae</taxon>
        <taxon>Rubroshorea</taxon>
    </lineage>
</organism>
<evidence type="ECO:0000256" key="1">
    <source>
        <dbReference type="SAM" id="MobiDB-lite"/>
    </source>
</evidence>
<comment type="caution">
    <text evidence="2">The sequence shown here is derived from an EMBL/GenBank/DDBJ whole genome shotgun (WGS) entry which is preliminary data.</text>
</comment>
<gene>
    <name evidence="2" type="ORF">SLEP1_g17857</name>
</gene>
<evidence type="ECO:0000313" key="3">
    <source>
        <dbReference type="Proteomes" id="UP001054252"/>
    </source>
</evidence>